<name>A0A1K2CCI7_STRAR</name>
<dbReference type="EMBL" id="FPJO01000010">
    <property type="protein sequence ID" value="SFY08625.1"/>
    <property type="molecule type" value="Genomic_DNA"/>
</dbReference>
<dbReference type="AlphaFoldDB" id="A0A1K2CCI7"/>
<organism evidence="1 2">
    <name type="scientific">Streptomyces atratus</name>
    <dbReference type="NCBI Taxonomy" id="1893"/>
    <lineage>
        <taxon>Bacteria</taxon>
        <taxon>Bacillati</taxon>
        <taxon>Actinomycetota</taxon>
        <taxon>Actinomycetes</taxon>
        <taxon>Kitasatosporales</taxon>
        <taxon>Streptomycetaceae</taxon>
        <taxon>Streptomyces</taxon>
    </lineage>
</organism>
<gene>
    <name evidence="1" type="ORF">SAMN02787144_1010233</name>
</gene>
<reference evidence="1 2" key="1">
    <citation type="submission" date="2016-11" db="EMBL/GenBank/DDBJ databases">
        <authorList>
            <person name="Jaros S."/>
            <person name="Januszkiewicz K."/>
            <person name="Wedrychowicz H."/>
        </authorList>
    </citation>
    <scope>NUCLEOTIDE SEQUENCE [LARGE SCALE GENOMIC DNA]</scope>
    <source>
        <strain evidence="1 2">OK807</strain>
    </source>
</reference>
<evidence type="ECO:0000313" key="2">
    <source>
        <dbReference type="Proteomes" id="UP000181909"/>
    </source>
</evidence>
<dbReference type="Gene3D" id="3.90.226.10">
    <property type="entry name" value="2-enoyl-CoA Hydratase, Chain A, domain 1"/>
    <property type="match status" value="1"/>
</dbReference>
<evidence type="ECO:0000313" key="1">
    <source>
        <dbReference type="EMBL" id="SFY08625.1"/>
    </source>
</evidence>
<sequence length="138" mass="15090">MLGAMSSPHLPLTVVVFGLDATPADGEPRMRRACAAPRFPRCPRRPPAIREFTTQAAQDWLFKEVAAIEDPGERERVFQERVAELYEHGKAVNAAAALEIDAVIDPADSCAWILAAPDGWAPEDTAPPGGRRPFVDTW</sequence>
<protein>
    <submittedName>
        <fullName evidence="1">Uncharacterized protein</fullName>
    </submittedName>
</protein>
<accession>A0A1K2CCI7</accession>
<dbReference type="STRING" id="1893.SAMN02787144_1010233"/>
<proteinExistence type="predicted"/>
<dbReference type="Proteomes" id="UP000181909">
    <property type="component" value="Unassembled WGS sequence"/>
</dbReference>